<organism evidence="2 3">
    <name type="scientific">Kibdelosporangium banguiense</name>
    <dbReference type="NCBI Taxonomy" id="1365924"/>
    <lineage>
        <taxon>Bacteria</taxon>
        <taxon>Bacillati</taxon>
        <taxon>Actinomycetota</taxon>
        <taxon>Actinomycetes</taxon>
        <taxon>Pseudonocardiales</taxon>
        <taxon>Pseudonocardiaceae</taxon>
        <taxon>Kibdelosporangium</taxon>
    </lineage>
</organism>
<feature type="transmembrane region" description="Helical" evidence="1">
    <location>
        <begin position="641"/>
        <end position="668"/>
    </location>
</feature>
<dbReference type="EMBL" id="JAGINW010000001">
    <property type="protein sequence ID" value="MBP2322092.1"/>
    <property type="molecule type" value="Genomic_DNA"/>
</dbReference>
<feature type="transmembrane region" description="Helical" evidence="1">
    <location>
        <begin position="553"/>
        <end position="573"/>
    </location>
</feature>
<keyword evidence="1" id="KW-0472">Membrane</keyword>
<evidence type="ECO:0000313" key="2">
    <source>
        <dbReference type="EMBL" id="MBP2322092.1"/>
    </source>
</evidence>
<dbReference type="PROSITE" id="PS51257">
    <property type="entry name" value="PROKAR_LIPOPROTEIN"/>
    <property type="match status" value="1"/>
</dbReference>
<feature type="transmembrane region" description="Helical" evidence="1">
    <location>
        <begin position="600"/>
        <end position="621"/>
    </location>
</feature>
<gene>
    <name evidence="2" type="ORF">JOF56_002477</name>
</gene>
<name>A0ABS4TCF1_9PSEU</name>
<dbReference type="RefSeq" id="WP_209637330.1">
    <property type="nucleotide sequence ID" value="NZ_JAGINW010000001.1"/>
</dbReference>
<evidence type="ECO:0000256" key="1">
    <source>
        <dbReference type="SAM" id="Phobius"/>
    </source>
</evidence>
<evidence type="ECO:0008006" key="4">
    <source>
        <dbReference type="Google" id="ProtNLM"/>
    </source>
</evidence>
<accession>A0ABS4TCF1</accession>
<comment type="caution">
    <text evidence="2">The sequence shown here is derived from an EMBL/GenBank/DDBJ whole genome shotgun (WGS) entry which is preliminary data.</text>
</comment>
<feature type="transmembrane region" description="Helical" evidence="1">
    <location>
        <begin position="295"/>
        <end position="312"/>
    </location>
</feature>
<dbReference type="Proteomes" id="UP001519332">
    <property type="component" value="Unassembled WGS sequence"/>
</dbReference>
<protein>
    <recommendedName>
        <fullName evidence="4">ABC transport system permease protein</fullName>
    </recommendedName>
</protein>
<keyword evidence="1" id="KW-0812">Transmembrane</keyword>
<sequence length="682" mass="73350">MFPKSLRFVLLANWIFACFLSFTVVTHWDELAPLPARSAVTVTAWDKSTPTGELRSQIEQFMVDHAITGGRLTDDFAGEQRGRTLYLAGTDPAVAEWLRDGYTDFTRSLTTRVRPFAEAGDQEPTGVYVVLGDYAEAARLGDFLSSKGLVVGERFDRWSLAGADRQLQDDHVTILNMMMLVSVAIAAAGVLMGARSYSIKRLQGLGYASLLLSDVRHAARYWLTGGALIVGATTGFLLMYNGLAAFGSYLLTTLAIGCVLAVAAVGTHALALSVLMRLSVAASVKGELPARTASVVAYTLRVATVIATVVLVERAVATGLDIERREDALTAYTQLGSTSRIGLGSVWSAAEEKQATSVVGAWLRTEDRAGHLILAGRELVQDMGPLRGRDLLYVNDNFLREQPIRLADGAKPAVGEPTLFIPADLWNDRDAVAPLLPSSMSTVEFKQAMAASRQQVFTYTSKIDGPTAPGVANEDHSLATDPIVVFLPSQLGLLDGESFTAFATQGRVLFPNPQVVRDAIGADPGLRRFVVSVTPAATEAATAHNEVIRKFQLTLFGAAAGVLVLLVTGIGAVQIHTRRNAQLIFARHVSGWRFTATHRMLLAFEAAVLVVLVGWLPYQVWRVNSELAVFLRRGMIPPFDPVALSATAWVAISLLAALTVCGALAALIRAHHRMVRAGASEA</sequence>
<reference evidence="2 3" key="1">
    <citation type="submission" date="2021-03" db="EMBL/GenBank/DDBJ databases">
        <title>Sequencing the genomes of 1000 actinobacteria strains.</title>
        <authorList>
            <person name="Klenk H.-P."/>
        </authorList>
    </citation>
    <scope>NUCLEOTIDE SEQUENCE [LARGE SCALE GENOMIC DNA]</scope>
    <source>
        <strain evidence="2 3">DSM 46670</strain>
    </source>
</reference>
<feature type="transmembrane region" description="Helical" evidence="1">
    <location>
        <begin position="249"/>
        <end position="275"/>
    </location>
</feature>
<feature type="transmembrane region" description="Helical" evidence="1">
    <location>
        <begin position="174"/>
        <end position="194"/>
    </location>
</feature>
<feature type="transmembrane region" description="Helical" evidence="1">
    <location>
        <begin position="221"/>
        <end position="243"/>
    </location>
</feature>
<keyword evidence="3" id="KW-1185">Reference proteome</keyword>
<keyword evidence="1" id="KW-1133">Transmembrane helix</keyword>
<evidence type="ECO:0000313" key="3">
    <source>
        <dbReference type="Proteomes" id="UP001519332"/>
    </source>
</evidence>
<proteinExistence type="predicted"/>